<evidence type="ECO:0000313" key="2">
    <source>
        <dbReference type="Proteomes" id="UP000535415"/>
    </source>
</evidence>
<gene>
    <name evidence="1" type="ORF">FHS72_000982</name>
</gene>
<dbReference type="EMBL" id="JACIJM010000002">
    <property type="protein sequence ID" value="MBB5721375.1"/>
    <property type="molecule type" value="Genomic_DNA"/>
</dbReference>
<reference evidence="1 2" key="1">
    <citation type="submission" date="2020-08" db="EMBL/GenBank/DDBJ databases">
        <title>Genomic Encyclopedia of Type Strains, Phase IV (KMG-IV): sequencing the most valuable type-strain genomes for metagenomic binning, comparative biology and taxonomic classification.</title>
        <authorList>
            <person name="Goeker M."/>
        </authorList>
    </citation>
    <scope>NUCLEOTIDE SEQUENCE [LARGE SCALE GENOMIC DNA]</scope>
    <source>
        <strain evidence="1 2">DSM 101064</strain>
    </source>
</reference>
<accession>A0A7W9EYQ2</accession>
<keyword evidence="2" id="KW-1185">Reference proteome</keyword>
<sequence length="30" mass="3311">MYVSAGLIMIGLMAEFYTRKNASVSWSAGR</sequence>
<organism evidence="1 2">
    <name type="scientific">Yoonia ponticola</name>
    <dbReference type="NCBI Taxonomy" id="1524255"/>
    <lineage>
        <taxon>Bacteria</taxon>
        <taxon>Pseudomonadati</taxon>
        <taxon>Pseudomonadota</taxon>
        <taxon>Alphaproteobacteria</taxon>
        <taxon>Rhodobacterales</taxon>
        <taxon>Paracoccaceae</taxon>
        <taxon>Yoonia</taxon>
    </lineage>
</organism>
<dbReference type="Proteomes" id="UP000535415">
    <property type="component" value="Unassembled WGS sequence"/>
</dbReference>
<evidence type="ECO:0000313" key="1">
    <source>
        <dbReference type="EMBL" id="MBB5721375.1"/>
    </source>
</evidence>
<comment type="caution">
    <text evidence="1">The sequence shown here is derived from an EMBL/GenBank/DDBJ whole genome shotgun (WGS) entry which is preliminary data.</text>
</comment>
<dbReference type="AlphaFoldDB" id="A0A7W9EYQ2"/>
<protein>
    <submittedName>
        <fullName evidence="1">Uncharacterized protein</fullName>
    </submittedName>
</protein>
<name>A0A7W9EYQ2_9RHOB</name>
<proteinExistence type="predicted"/>